<protein>
    <submittedName>
        <fullName evidence="1">Uncharacterized protein</fullName>
    </submittedName>
</protein>
<evidence type="ECO:0000313" key="2">
    <source>
        <dbReference type="Proteomes" id="UP000187203"/>
    </source>
</evidence>
<organism evidence="1 2">
    <name type="scientific">Corchorus olitorius</name>
    <dbReference type="NCBI Taxonomy" id="93759"/>
    <lineage>
        <taxon>Eukaryota</taxon>
        <taxon>Viridiplantae</taxon>
        <taxon>Streptophyta</taxon>
        <taxon>Embryophyta</taxon>
        <taxon>Tracheophyta</taxon>
        <taxon>Spermatophyta</taxon>
        <taxon>Magnoliopsida</taxon>
        <taxon>eudicotyledons</taxon>
        <taxon>Gunneridae</taxon>
        <taxon>Pentapetalae</taxon>
        <taxon>rosids</taxon>
        <taxon>malvids</taxon>
        <taxon>Malvales</taxon>
        <taxon>Malvaceae</taxon>
        <taxon>Grewioideae</taxon>
        <taxon>Apeibeae</taxon>
        <taxon>Corchorus</taxon>
    </lineage>
</organism>
<accession>A0A1R3FVB6</accession>
<name>A0A1R3FVB6_9ROSI</name>
<dbReference type="AlphaFoldDB" id="A0A1R3FVB6"/>
<keyword evidence="2" id="KW-1185">Reference proteome</keyword>
<dbReference type="EMBL" id="AWUE01024779">
    <property type="protein sequence ID" value="OMO49774.1"/>
    <property type="molecule type" value="Genomic_DNA"/>
</dbReference>
<gene>
    <name evidence="1" type="ORF">COLO4_38388</name>
</gene>
<reference evidence="2" key="1">
    <citation type="submission" date="2013-09" db="EMBL/GenBank/DDBJ databases">
        <title>Corchorus olitorius genome sequencing.</title>
        <authorList>
            <person name="Alam M."/>
            <person name="Haque M.S."/>
            <person name="Islam M.S."/>
            <person name="Emdad E.M."/>
            <person name="Islam M.M."/>
            <person name="Ahmed B."/>
            <person name="Halim A."/>
            <person name="Hossen Q.M.M."/>
            <person name="Hossain M.Z."/>
            <person name="Ahmed R."/>
            <person name="Khan M.M."/>
            <person name="Islam R."/>
            <person name="Rashid M.M."/>
            <person name="Khan S.A."/>
            <person name="Rahman M.S."/>
            <person name="Alam M."/>
            <person name="Yahiya A.S."/>
            <person name="Khan M.S."/>
            <person name="Azam M.S."/>
            <person name="Haque T."/>
            <person name="Lashkar M.Z.H."/>
            <person name="Akhand A.I."/>
            <person name="Morshed G."/>
            <person name="Roy S."/>
            <person name="Uddin K.S."/>
            <person name="Rabeya T."/>
            <person name="Hossain A.S."/>
            <person name="Chowdhury A."/>
            <person name="Snigdha A.R."/>
            <person name="Mortoza M.S."/>
            <person name="Matin S.A."/>
            <person name="Hoque S.M.E."/>
            <person name="Islam M.K."/>
            <person name="Roy D.K."/>
            <person name="Haider R."/>
            <person name="Moosa M.M."/>
            <person name="Elias S.M."/>
            <person name="Hasan A.M."/>
            <person name="Jahan S."/>
            <person name="Shafiuddin M."/>
            <person name="Mahmood N."/>
            <person name="Shommy N.S."/>
        </authorList>
    </citation>
    <scope>NUCLEOTIDE SEQUENCE [LARGE SCALE GENOMIC DNA]</scope>
    <source>
        <strain evidence="2">cv. O-4</strain>
    </source>
</reference>
<sequence>MDIVIQEDDVHEVHGEVVVGETVEASADDETTGLGCGIMQMVEKPKEYLEVGKAAKAR</sequence>
<proteinExistence type="predicted"/>
<dbReference type="Proteomes" id="UP000187203">
    <property type="component" value="Unassembled WGS sequence"/>
</dbReference>
<evidence type="ECO:0000313" key="1">
    <source>
        <dbReference type="EMBL" id="OMO49774.1"/>
    </source>
</evidence>
<comment type="caution">
    <text evidence="1">The sequence shown here is derived from an EMBL/GenBank/DDBJ whole genome shotgun (WGS) entry which is preliminary data.</text>
</comment>